<dbReference type="UniPathway" id="UPA00579">
    <property type="reaction ID" value="UER00640"/>
</dbReference>
<dbReference type="Pfam" id="PF14681">
    <property type="entry name" value="UPRTase"/>
    <property type="match status" value="1"/>
</dbReference>
<dbReference type="Proteomes" id="UP000274922">
    <property type="component" value="Unassembled WGS sequence"/>
</dbReference>
<dbReference type="GO" id="GO:0044211">
    <property type="term" value="P:CTP salvage"/>
    <property type="evidence" value="ECO:0007669"/>
    <property type="project" value="UniProtKB-UniPathway"/>
</dbReference>
<evidence type="ECO:0000256" key="5">
    <source>
        <dbReference type="ARBA" id="ARBA00022777"/>
    </source>
</evidence>
<dbReference type="SUPFAM" id="SSF53271">
    <property type="entry name" value="PRTase-like"/>
    <property type="match status" value="1"/>
</dbReference>
<dbReference type="AlphaFoldDB" id="A0A4P9XDL2"/>
<comment type="pathway">
    <text evidence="1 7">Pyrimidine metabolism; UMP biosynthesis via salvage pathway; UMP from uridine: step 1/1.</text>
</comment>
<dbReference type="Gene3D" id="3.40.50.300">
    <property type="entry name" value="P-loop containing nucleotide triphosphate hydrolases"/>
    <property type="match status" value="1"/>
</dbReference>
<comment type="catalytic activity">
    <reaction evidence="7">
        <text>uridine + ATP = UMP + ADP + H(+)</text>
        <dbReference type="Rhea" id="RHEA:16825"/>
        <dbReference type="ChEBI" id="CHEBI:15378"/>
        <dbReference type="ChEBI" id="CHEBI:16704"/>
        <dbReference type="ChEBI" id="CHEBI:30616"/>
        <dbReference type="ChEBI" id="CHEBI:57865"/>
        <dbReference type="ChEBI" id="CHEBI:456216"/>
        <dbReference type="EC" id="2.7.1.48"/>
    </reaction>
</comment>
<dbReference type="Pfam" id="PF00485">
    <property type="entry name" value="PRK"/>
    <property type="match status" value="1"/>
</dbReference>
<dbReference type="STRING" id="1555241.A0A4P9XDL2"/>
<dbReference type="InterPro" id="IPR000764">
    <property type="entry name" value="Uridine_kinase-like"/>
</dbReference>
<dbReference type="InterPro" id="IPR000836">
    <property type="entry name" value="PRTase_dom"/>
</dbReference>
<dbReference type="NCBIfam" id="TIGR00235">
    <property type="entry name" value="udk"/>
    <property type="match status" value="1"/>
</dbReference>
<dbReference type="GO" id="GO:0044206">
    <property type="term" value="P:UMP salvage"/>
    <property type="evidence" value="ECO:0007669"/>
    <property type="project" value="UniProtKB-UniPathway"/>
</dbReference>
<evidence type="ECO:0000313" key="11">
    <source>
        <dbReference type="Proteomes" id="UP000274922"/>
    </source>
</evidence>
<evidence type="ECO:0000256" key="3">
    <source>
        <dbReference type="ARBA" id="ARBA00022679"/>
    </source>
</evidence>
<gene>
    <name evidence="10" type="ORF">CXG81DRAFT_9250</name>
</gene>
<dbReference type="GO" id="GO:0005524">
    <property type="term" value="F:ATP binding"/>
    <property type="evidence" value="ECO:0007669"/>
    <property type="project" value="UniProtKB-KW"/>
</dbReference>
<comment type="similarity">
    <text evidence="2 7">Belongs to the uridine kinase family.</text>
</comment>
<dbReference type="InterPro" id="IPR029057">
    <property type="entry name" value="PRTase-like"/>
</dbReference>
<evidence type="ECO:0000313" key="10">
    <source>
        <dbReference type="EMBL" id="RKP03604.1"/>
    </source>
</evidence>
<dbReference type="UniPathway" id="UPA00574">
    <property type="reaction ID" value="UER00637"/>
</dbReference>
<evidence type="ECO:0000259" key="9">
    <source>
        <dbReference type="Pfam" id="PF14681"/>
    </source>
</evidence>
<dbReference type="CDD" id="cd02023">
    <property type="entry name" value="UMPK"/>
    <property type="match status" value="1"/>
</dbReference>
<name>A0A4P9XDL2_9FUNG</name>
<dbReference type="CDD" id="cd06223">
    <property type="entry name" value="PRTases_typeI"/>
    <property type="match status" value="1"/>
</dbReference>
<keyword evidence="4 7" id="KW-0547">Nucleotide-binding</keyword>
<evidence type="ECO:0000256" key="4">
    <source>
        <dbReference type="ARBA" id="ARBA00022741"/>
    </source>
</evidence>
<keyword evidence="3 7" id="KW-0808">Transferase</keyword>
<evidence type="ECO:0000259" key="8">
    <source>
        <dbReference type="Pfam" id="PF00485"/>
    </source>
</evidence>
<dbReference type="OrthoDB" id="738517at2759"/>
<dbReference type="NCBIfam" id="NF001097">
    <property type="entry name" value="PRK00129.1"/>
    <property type="match status" value="1"/>
</dbReference>
<comment type="catalytic activity">
    <reaction evidence="7">
        <text>cytidine + ATP = CMP + ADP + H(+)</text>
        <dbReference type="Rhea" id="RHEA:24674"/>
        <dbReference type="ChEBI" id="CHEBI:15378"/>
        <dbReference type="ChEBI" id="CHEBI:17562"/>
        <dbReference type="ChEBI" id="CHEBI:30616"/>
        <dbReference type="ChEBI" id="CHEBI:60377"/>
        <dbReference type="ChEBI" id="CHEBI:456216"/>
        <dbReference type="EC" id="2.7.1.48"/>
    </reaction>
</comment>
<dbReference type="GO" id="GO:0004849">
    <property type="term" value="F:uridine kinase activity"/>
    <property type="evidence" value="ECO:0007669"/>
    <property type="project" value="UniProtKB-EC"/>
</dbReference>
<dbReference type="GO" id="GO:0043771">
    <property type="term" value="F:cytidine kinase activity"/>
    <property type="evidence" value="ECO:0007669"/>
    <property type="project" value="RHEA"/>
</dbReference>
<keyword evidence="11" id="KW-1185">Reference proteome</keyword>
<evidence type="ECO:0000256" key="6">
    <source>
        <dbReference type="ARBA" id="ARBA00022840"/>
    </source>
</evidence>
<evidence type="ECO:0000256" key="7">
    <source>
        <dbReference type="RuleBase" id="RU003825"/>
    </source>
</evidence>
<sequence length="468" mass="52250">MFSAGRYPWYNTKGENLTPYLLGIAGGSASGKTSVAKKILRDLGIPWVILMSMDSFYKSLVPEQLERAARDEYNFDHPDAFDYDLLYETLLKLKQGVKVDVPIYDFVTHSRLPRTKTMYGGSVVIFEGILALYDPRVRALMDMTVFVDTDADIRLARRLKRDISERGRTPLSVLAQYQKFVKPAYDEHIHLTMRHADIIVPRGLANRQALDLIAKHVLRQLNQRGVHIRTQLAASALGTGGHVDDDVCDCTDPATTHPANVLLLRQTPQLRYIMTQLRRGATERDDFIFYAERVARLVVERGLEALRSTPKHVLTPTGAAVQGVARADPLCGVSVMRSGATMEEGLRKVVLDIPIGKLLIQTDTRTLEPQLHYCKLPPQIHHSVVLLTDAQVATGAAALMAIRVLLDHNVAEDRIVFLCMIAAPAGIHAVIRAYPKVRIVMAEIERGLNDDYQMVPGMGNFGDRYFGT</sequence>
<dbReference type="PRINTS" id="PR00988">
    <property type="entry name" value="URIDINKINASE"/>
</dbReference>
<dbReference type="SUPFAM" id="SSF52540">
    <property type="entry name" value="P-loop containing nucleoside triphosphate hydrolases"/>
    <property type="match status" value="1"/>
</dbReference>
<dbReference type="FunFam" id="3.40.50.2020:FF:000010">
    <property type="entry name" value="Uridine-cytidine kinase"/>
    <property type="match status" value="1"/>
</dbReference>
<proteinExistence type="inferred from homology"/>
<dbReference type="InterPro" id="IPR006083">
    <property type="entry name" value="PRK/URK"/>
</dbReference>
<dbReference type="NCBIfam" id="NF004018">
    <property type="entry name" value="PRK05480.1"/>
    <property type="match status" value="1"/>
</dbReference>
<reference evidence="11" key="1">
    <citation type="journal article" date="2018" name="Nat. Microbiol.">
        <title>Leveraging single-cell genomics to expand the fungal tree of life.</title>
        <authorList>
            <person name="Ahrendt S.R."/>
            <person name="Quandt C.A."/>
            <person name="Ciobanu D."/>
            <person name="Clum A."/>
            <person name="Salamov A."/>
            <person name="Andreopoulos B."/>
            <person name="Cheng J.F."/>
            <person name="Woyke T."/>
            <person name="Pelin A."/>
            <person name="Henrissat B."/>
            <person name="Reynolds N.K."/>
            <person name="Benny G.L."/>
            <person name="Smith M.E."/>
            <person name="James T.Y."/>
            <person name="Grigoriev I.V."/>
        </authorList>
    </citation>
    <scope>NUCLEOTIDE SEQUENCE [LARGE SCALE GENOMIC DNA]</scope>
    <source>
        <strain evidence="11">ATCC 52028</strain>
    </source>
</reference>
<feature type="domain" description="Phosphoribosyltransferase" evidence="9">
    <location>
        <begin position="266"/>
        <end position="468"/>
    </location>
</feature>
<keyword evidence="6 7" id="KW-0067">ATP-binding</keyword>
<feature type="domain" description="Phosphoribulokinase/uridine kinase" evidence="8">
    <location>
        <begin position="22"/>
        <end position="205"/>
    </location>
</feature>
<accession>A0A4P9XDL2</accession>
<dbReference type="Gene3D" id="3.40.50.2020">
    <property type="match status" value="1"/>
</dbReference>
<organism evidence="10 11">
    <name type="scientific">Caulochytrium protostelioides</name>
    <dbReference type="NCBI Taxonomy" id="1555241"/>
    <lineage>
        <taxon>Eukaryota</taxon>
        <taxon>Fungi</taxon>
        <taxon>Fungi incertae sedis</taxon>
        <taxon>Chytridiomycota</taxon>
        <taxon>Chytridiomycota incertae sedis</taxon>
        <taxon>Chytridiomycetes</taxon>
        <taxon>Caulochytriales</taxon>
        <taxon>Caulochytriaceae</taxon>
        <taxon>Caulochytrium</taxon>
    </lineage>
</organism>
<dbReference type="EMBL" id="ML014120">
    <property type="protein sequence ID" value="RKP03604.1"/>
    <property type="molecule type" value="Genomic_DNA"/>
</dbReference>
<dbReference type="FunFam" id="3.40.50.300:FF:002070">
    <property type="entry name" value="Uridine kinase"/>
    <property type="match status" value="1"/>
</dbReference>
<protein>
    <recommendedName>
        <fullName evidence="7">Uridine kinase</fullName>
        <ecNumber evidence="7">2.7.1.48</ecNumber>
    </recommendedName>
</protein>
<dbReference type="PANTHER" id="PTHR10285">
    <property type="entry name" value="URIDINE KINASE"/>
    <property type="match status" value="1"/>
</dbReference>
<comment type="pathway">
    <text evidence="7">Pyrimidine metabolism; CTP biosynthesis via salvage pathway; CTP from cytidine: step 1/3.</text>
</comment>
<evidence type="ECO:0000256" key="1">
    <source>
        <dbReference type="ARBA" id="ARBA00004690"/>
    </source>
</evidence>
<evidence type="ECO:0000256" key="2">
    <source>
        <dbReference type="ARBA" id="ARBA00005408"/>
    </source>
</evidence>
<keyword evidence="5 7" id="KW-0418">Kinase</keyword>
<dbReference type="InterPro" id="IPR027417">
    <property type="entry name" value="P-loop_NTPase"/>
</dbReference>
<dbReference type="EC" id="2.7.1.48" evidence="7"/>